<dbReference type="CDD" id="cd00009">
    <property type="entry name" value="AAA"/>
    <property type="match status" value="1"/>
</dbReference>
<accession>A0ABY6ZNH8</accession>
<dbReference type="RefSeq" id="WP_268007620.1">
    <property type="nucleotide sequence ID" value="NZ_BSUT01000001.1"/>
</dbReference>
<dbReference type="Pfam" id="PF00158">
    <property type="entry name" value="Sigma54_activat"/>
    <property type="match status" value="1"/>
</dbReference>
<dbReference type="InterPro" id="IPR058031">
    <property type="entry name" value="AAA_lid_NorR"/>
</dbReference>
<evidence type="ECO:0000259" key="7">
    <source>
        <dbReference type="PROSITE" id="PS50045"/>
    </source>
</evidence>
<dbReference type="Pfam" id="PF25601">
    <property type="entry name" value="AAA_lid_14"/>
    <property type="match status" value="1"/>
</dbReference>
<reference evidence="9" key="1">
    <citation type="submission" date="2022-08" db="EMBL/GenBank/DDBJ databases">
        <title>Alicyclobacillus fastidiosus DSM 17978, complete genome.</title>
        <authorList>
            <person name="Wang Q."/>
            <person name="Cai R."/>
            <person name="Wang Z."/>
        </authorList>
    </citation>
    <scope>NUCLEOTIDE SEQUENCE</scope>
    <source>
        <strain evidence="9">DSM 17978</strain>
    </source>
</reference>
<dbReference type="InterPro" id="IPR003593">
    <property type="entry name" value="AAA+_ATPase"/>
</dbReference>
<evidence type="ECO:0000313" key="10">
    <source>
        <dbReference type="Proteomes" id="UP001164761"/>
    </source>
</evidence>
<feature type="domain" description="PAS" evidence="8">
    <location>
        <begin position="127"/>
        <end position="208"/>
    </location>
</feature>
<dbReference type="Proteomes" id="UP001164761">
    <property type="component" value="Chromosome"/>
</dbReference>
<dbReference type="SUPFAM" id="SSF52540">
    <property type="entry name" value="P-loop containing nucleoside triphosphate hydrolases"/>
    <property type="match status" value="1"/>
</dbReference>
<protein>
    <recommendedName>
        <fullName evidence="6">HTH-type transcriptional regulatory protein TyrR</fullName>
    </recommendedName>
</protein>
<dbReference type="Gene3D" id="3.30.450.20">
    <property type="entry name" value="PAS domain"/>
    <property type="match status" value="1"/>
</dbReference>
<evidence type="ECO:0000256" key="2">
    <source>
        <dbReference type="ARBA" id="ARBA00022797"/>
    </source>
</evidence>
<dbReference type="InterPro" id="IPR030828">
    <property type="entry name" value="HTH_TyrR"/>
</dbReference>
<evidence type="ECO:0000259" key="8">
    <source>
        <dbReference type="PROSITE" id="PS50112"/>
    </source>
</evidence>
<evidence type="ECO:0000256" key="6">
    <source>
        <dbReference type="ARBA" id="ARBA00029500"/>
    </source>
</evidence>
<evidence type="ECO:0000256" key="1">
    <source>
        <dbReference type="ARBA" id="ARBA00022741"/>
    </source>
</evidence>
<dbReference type="EMBL" id="CP104067">
    <property type="protein sequence ID" value="WAH43731.1"/>
    <property type="molecule type" value="Genomic_DNA"/>
</dbReference>
<sequence length="573" mass="63893">MEMSNLFNVLNTLDTPLLIVQLEGKLEWANQAAKMSVLANFRTDANGTNTNDPTRINVDSFPDIPPGDSTEAAAAPISEARGAELVLPEGFSYILHKEIFGPNRLLIECLRLPEGPDENHIWALQQEKSDLAELIDSSLDEWYITDGEGITLQVNDQVEQMYGPLVGGLVGKSIFDLERQRIFYPSVTAMVLRHRKQQTVLQNTIDGRRLISTGNAIFNADGSIKRVISYAKDVSELELLTLNGRPMLPPESTVAPSEQPAPFVSNSPAMRRCLDRALRVARTNASVILLGETGVGKNRVAKYIHQISQWSKGPWVEINCASIPESLLESELFGYERGSFTGARREGKPGKVELAQGGTLFLNEIGELPLNLQGKLLDLLQEHRIERIGATSPTYVDTRIITATNRNLREMVSQGTFRADLFYRLNVIPIEIPPLRQRIEDITPLCEVYLAQFTNKHNLGEHVLDGAALELLRKYEWPGNIRELENIIEYVAITVDDVIIQTHHLPPEVIAASARPRCEHATLSDDWKHHLRTSEREIYAAALAKCSSTREVAALLGVSQSTVVRKLKQHGLR</sequence>
<name>A0ABY6ZNH8_9BACL</name>
<dbReference type="InterPro" id="IPR002078">
    <property type="entry name" value="Sigma_54_int"/>
</dbReference>
<dbReference type="PROSITE" id="PS50112">
    <property type="entry name" value="PAS"/>
    <property type="match status" value="1"/>
</dbReference>
<dbReference type="PROSITE" id="PS50045">
    <property type="entry name" value="SIGMA54_INTERACT_4"/>
    <property type="match status" value="1"/>
</dbReference>
<dbReference type="Gene3D" id="3.40.50.300">
    <property type="entry name" value="P-loop containing nucleotide triphosphate hydrolases"/>
    <property type="match status" value="1"/>
</dbReference>
<keyword evidence="10" id="KW-1185">Reference proteome</keyword>
<evidence type="ECO:0000256" key="4">
    <source>
        <dbReference type="ARBA" id="ARBA00023015"/>
    </source>
</evidence>
<dbReference type="Gene3D" id="1.10.10.60">
    <property type="entry name" value="Homeodomain-like"/>
    <property type="match status" value="1"/>
</dbReference>
<gene>
    <name evidence="9" type="ORF">NZD89_10275</name>
</gene>
<proteinExistence type="predicted"/>
<evidence type="ECO:0000313" key="9">
    <source>
        <dbReference type="EMBL" id="WAH43731.1"/>
    </source>
</evidence>
<dbReference type="InterPro" id="IPR000014">
    <property type="entry name" value="PAS"/>
</dbReference>
<dbReference type="SMART" id="SM00382">
    <property type="entry name" value="AAA"/>
    <property type="match status" value="1"/>
</dbReference>
<dbReference type="InterPro" id="IPR035965">
    <property type="entry name" value="PAS-like_dom_sf"/>
</dbReference>
<keyword evidence="1" id="KW-0547">Nucleotide-binding</keyword>
<organism evidence="9 10">
    <name type="scientific">Alicyclobacillus fastidiosus</name>
    <dbReference type="NCBI Taxonomy" id="392011"/>
    <lineage>
        <taxon>Bacteria</taxon>
        <taxon>Bacillati</taxon>
        <taxon>Bacillota</taxon>
        <taxon>Bacilli</taxon>
        <taxon>Bacillales</taxon>
        <taxon>Alicyclobacillaceae</taxon>
        <taxon>Alicyclobacillus</taxon>
    </lineage>
</organism>
<dbReference type="InterPro" id="IPR025944">
    <property type="entry name" value="Sigma_54_int_dom_CS"/>
</dbReference>
<dbReference type="PROSITE" id="PS00675">
    <property type="entry name" value="SIGMA54_INTERACT_1"/>
    <property type="match status" value="1"/>
</dbReference>
<dbReference type="PANTHER" id="PTHR32071">
    <property type="entry name" value="TRANSCRIPTIONAL REGULATORY PROTEIN"/>
    <property type="match status" value="1"/>
</dbReference>
<dbReference type="InterPro" id="IPR027417">
    <property type="entry name" value="P-loop_NTPase"/>
</dbReference>
<keyword evidence="5" id="KW-0804">Transcription</keyword>
<keyword evidence="4" id="KW-0805">Transcription regulation</keyword>
<dbReference type="SUPFAM" id="SSF46689">
    <property type="entry name" value="Homeodomain-like"/>
    <property type="match status" value="1"/>
</dbReference>
<dbReference type="InterPro" id="IPR009057">
    <property type="entry name" value="Homeodomain-like_sf"/>
</dbReference>
<dbReference type="InterPro" id="IPR025662">
    <property type="entry name" value="Sigma_54_int_dom_ATP-bd_1"/>
</dbReference>
<dbReference type="PROSITE" id="PS00688">
    <property type="entry name" value="SIGMA54_INTERACT_3"/>
    <property type="match status" value="1"/>
</dbReference>
<evidence type="ECO:0000256" key="3">
    <source>
        <dbReference type="ARBA" id="ARBA00022840"/>
    </source>
</evidence>
<feature type="domain" description="Sigma-54 factor interaction" evidence="7">
    <location>
        <begin position="263"/>
        <end position="493"/>
    </location>
</feature>
<evidence type="ECO:0000256" key="5">
    <source>
        <dbReference type="ARBA" id="ARBA00023163"/>
    </source>
</evidence>
<keyword evidence="3" id="KW-0067">ATP-binding</keyword>
<dbReference type="Gene3D" id="1.10.8.60">
    <property type="match status" value="1"/>
</dbReference>
<dbReference type="SUPFAM" id="SSF55785">
    <property type="entry name" value="PYP-like sensor domain (PAS domain)"/>
    <property type="match status" value="1"/>
</dbReference>
<keyword evidence="2" id="KW-0058">Aromatic hydrocarbons catabolism</keyword>
<dbReference type="Pfam" id="PF18024">
    <property type="entry name" value="HTH_50"/>
    <property type="match status" value="1"/>
</dbReference>
<dbReference type="PANTHER" id="PTHR32071:SF57">
    <property type="entry name" value="C4-DICARBOXYLATE TRANSPORT TRANSCRIPTIONAL REGULATORY PROTEIN DCTD"/>
    <property type="match status" value="1"/>
</dbReference>